<keyword evidence="3" id="KW-1185">Reference proteome</keyword>
<dbReference type="EMBL" id="BOQN01000045">
    <property type="protein sequence ID" value="GIM91314.1"/>
    <property type="molecule type" value="Genomic_DNA"/>
</dbReference>
<evidence type="ECO:0000313" key="2">
    <source>
        <dbReference type="EMBL" id="GIM91314.1"/>
    </source>
</evidence>
<protein>
    <recommendedName>
        <fullName evidence="1">Competence protein CoiA nuclease-like domain-containing protein</fullName>
    </recommendedName>
</protein>
<evidence type="ECO:0000313" key="3">
    <source>
        <dbReference type="Proteomes" id="UP000677082"/>
    </source>
</evidence>
<dbReference type="RefSeq" id="WP_213007223.1">
    <property type="nucleotide sequence ID" value="NZ_BOQN01000045.1"/>
</dbReference>
<dbReference type="Proteomes" id="UP000677082">
    <property type="component" value="Unassembled WGS sequence"/>
</dbReference>
<gene>
    <name evidence="2" type="ORF">Ato02nite_031070</name>
</gene>
<sequence>MASKVFHVPSGTELDLRRPDLGHPSAQELWDQLYGKVSQGVLECIGFHRGNCQDGCTRWMYLKQHPVTGRWYAVHLNPGDSQWAPESNEHKALKERIARAAAAGGFEATIEDRSPDGRRRTDVLVHGDDVLLGCEPQLSPISVSTVRRRSGIAETDGITPLWTTTSRTASVIDQAPWARIDRMEWRQYLEPGYELPVRGGIRALTTVRCTPGTSCNDRKLGRPCSGWNHQFEPRELPRFDDLIVRAASTDLRPVKQQISRGRAYWFWAPSADITQVETKPGQARTVTLGPIATPVDHPLPAPEDRDDDEACRYGEDTFTTWNSKNRESDAIIPVQRTQPPASRIVLDWSNPAHVLPYQKPCRLCGSLTLLADERGRPYHKVCAENVRSQQR</sequence>
<accession>A0A919T8F6</accession>
<proteinExistence type="predicted"/>
<feature type="domain" description="Competence protein CoiA nuclease-like" evidence="1">
    <location>
        <begin position="86"/>
        <end position="168"/>
    </location>
</feature>
<dbReference type="Pfam" id="PF06054">
    <property type="entry name" value="CoiA_nuc"/>
    <property type="match status" value="1"/>
</dbReference>
<dbReference type="InterPro" id="IPR010330">
    <property type="entry name" value="CoiA_nuc"/>
</dbReference>
<organism evidence="2 3">
    <name type="scientific">Paractinoplanes toevensis</name>
    <dbReference type="NCBI Taxonomy" id="571911"/>
    <lineage>
        <taxon>Bacteria</taxon>
        <taxon>Bacillati</taxon>
        <taxon>Actinomycetota</taxon>
        <taxon>Actinomycetes</taxon>
        <taxon>Micromonosporales</taxon>
        <taxon>Micromonosporaceae</taxon>
        <taxon>Paractinoplanes</taxon>
    </lineage>
</organism>
<dbReference type="AlphaFoldDB" id="A0A919T8F6"/>
<evidence type="ECO:0000259" key="1">
    <source>
        <dbReference type="Pfam" id="PF06054"/>
    </source>
</evidence>
<reference evidence="2 3" key="1">
    <citation type="submission" date="2021-03" db="EMBL/GenBank/DDBJ databases">
        <title>Whole genome shotgun sequence of Actinoplanes toevensis NBRC 105298.</title>
        <authorList>
            <person name="Komaki H."/>
            <person name="Tamura T."/>
        </authorList>
    </citation>
    <scope>NUCLEOTIDE SEQUENCE [LARGE SCALE GENOMIC DNA]</scope>
    <source>
        <strain evidence="2 3">NBRC 105298</strain>
    </source>
</reference>
<comment type="caution">
    <text evidence="2">The sequence shown here is derived from an EMBL/GenBank/DDBJ whole genome shotgun (WGS) entry which is preliminary data.</text>
</comment>
<name>A0A919T8F6_9ACTN</name>